<gene>
    <name evidence="1" type="ORF">HanXRQr2_Chr01g0022941</name>
</gene>
<organism evidence="1 2">
    <name type="scientific">Helianthus annuus</name>
    <name type="common">Common sunflower</name>
    <dbReference type="NCBI Taxonomy" id="4232"/>
    <lineage>
        <taxon>Eukaryota</taxon>
        <taxon>Viridiplantae</taxon>
        <taxon>Streptophyta</taxon>
        <taxon>Embryophyta</taxon>
        <taxon>Tracheophyta</taxon>
        <taxon>Spermatophyta</taxon>
        <taxon>Magnoliopsida</taxon>
        <taxon>eudicotyledons</taxon>
        <taxon>Gunneridae</taxon>
        <taxon>Pentapetalae</taxon>
        <taxon>asterids</taxon>
        <taxon>campanulids</taxon>
        <taxon>Asterales</taxon>
        <taxon>Asteraceae</taxon>
        <taxon>Asteroideae</taxon>
        <taxon>Heliantheae alliance</taxon>
        <taxon>Heliantheae</taxon>
        <taxon>Helianthus</taxon>
    </lineage>
</organism>
<dbReference type="EMBL" id="MNCJ02000316">
    <property type="protein sequence ID" value="KAF5822133.1"/>
    <property type="molecule type" value="Genomic_DNA"/>
</dbReference>
<reference evidence="1" key="2">
    <citation type="submission" date="2020-06" db="EMBL/GenBank/DDBJ databases">
        <title>Helianthus annuus Genome sequencing and assembly Release 2.</title>
        <authorList>
            <person name="Gouzy J."/>
            <person name="Langlade N."/>
            <person name="Munos S."/>
        </authorList>
    </citation>
    <scope>NUCLEOTIDE SEQUENCE</scope>
    <source>
        <tissue evidence="1">Leaves</tissue>
    </source>
</reference>
<comment type="caution">
    <text evidence="1">The sequence shown here is derived from an EMBL/GenBank/DDBJ whole genome shotgun (WGS) entry which is preliminary data.</text>
</comment>
<evidence type="ECO:0000313" key="1">
    <source>
        <dbReference type="EMBL" id="KAF5822133.1"/>
    </source>
</evidence>
<keyword evidence="2" id="KW-1185">Reference proteome</keyword>
<evidence type="ECO:0000313" key="2">
    <source>
        <dbReference type="Proteomes" id="UP000215914"/>
    </source>
</evidence>
<reference evidence="1" key="1">
    <citation type="journal article" date="2017" name="Nature">
        <title>The sunflower genome provides insights into oil metabolism, flowering and Asterid evolution.</title>
        <authorList>
            <person name="Badouin H."/>
            <person name="Gouzy J."/>
            <person name="Grassa C.J."/>
            <person name="Murat F."/>
            <person name="Staton S.E."/>
            <person name="Cottret L."/>
            <person name="Lelandais-Briere C."/>
            <person name="Owens G.L."/>
            <person name="Carrere S."/>
            <person name="Mayjonade B."/>
            <person name="Legrand L."/>
            <person name="Gill N."/>
            <person name="Kane N.C."/>
            <person name="Bowers J.E."/>
            <person name="Hubner S."/>
            <person name="Bellec A."/>
            <person name="Berard A."/>
            <person name="Berges H."/>
            <person name="Blanchet N."/>
            <person name="Boniface M.C."/>
            <person name="Brunel D."/>
            <person name="Catrice O."/>
            <person name="Chaidir N."/>
            <person name="Claudel C."/>
            <person name="Donnadieu C."/>
            <person name="Faraut T."/>
            <person name="Fievet G."/>
            <person name="Helmstetter N."/>
            <person name="King M."/>
            <person name="Knapp S.J."/>
            <person name="Lai Z."/>
            <person name="Le Paslier M.C."/>
            <person name="Lippi Y."/>
            <person name="Lorenzon L."/>
            <person name="Mandel J.R."/>
            <person name="Marage G."/>
            <person name="Marchand G."/>
            <person name="Marquand E."/>
            <person name="Bret-Mestries E."/>
            <person name="Morien E."/>
            <person name="Nambeesan S."/>
            <person name="Nguyen T."/>
            <person name="Pegot-Espagnet P."/>
            <person name="Pouilly N."/>
            <person name="Raftis F."/>
            <person name="Sallet E."/>
            <person name="Schiex T."/>
            <person name="Thomas J."/>
            <person name="Vandecasteele C."/>
            <person name="Vares D."/>
            <person name="Vear F."/>
            <person name="Vautrin S."/>
            <person name="Crespi M."/>
            <person name="Mangin B."/>
            <person name="Burke J.M."/>
            <person name="Salse J."/>
            <person name="Munos S."/>
            <person name="Vincourt P."/>
            <person name="Rieseberg L.H."/>
            <person name="Langlade N.B."/>
        </authorList>
    </citation>
    <scope>NUCLEOTIDE SEQUENCE</scope>
    <source>
        <tissue evidence="1">Leaves</tissue>
    </source>
</reference>
<name>A0A9K3JUU2_HELAN</name>
<dbReference type="Proteomes" id="UP000215914">
    <property type="component" value="Unassembled WGS sequence"/>
</dbReference>
<sequence>MRTIMSAFKGSLEPNTSLGGFPDVYYYNLFVNIVDRESEETKKVVTWEKAAFIQLIEVPVQDLQIIMALVQVPVQDLQIIMALVQVRGHCPKVTGS</sequence>
<dbReference type="AlphaFoldDB" id="A0A9K3JUU2"/>
<proteinExistence type="predicted"/>
<protein>
    <submittedName>
        <fullName evidence="1">Uncharacterized protein</fullName>
    </submittedName>
</protein>
<dbReference type="Gramene" id="mRNA:HanXRQr2_Chr01g0022941">
    <property type="protein sequence ID" value="mRNA:HanXRQr2_Chr01g0022941"/>
    <property type="gene ID" value="HanXRQr2_Chr01g0022941"/>
</dbReference>
<accession>A0A9K3JUU2</accession>